<sequence>MRKKVNFWLENANIFVDMKKELWYKNKWLENANAMVYK</sequence>
<evidence type="ECO:0000313" key="1">
    <source>
        <dbReference type="EMBL" id="EDM89329.1"/>
    </source>
</evidence>
<organism evidence="1 2">
    <name type="scientific">Blautia obeum ATCC 29174</name>
    <dbReference type="NCBI Taxonomy" id="411459"/>
    <lineage>
        <taxon>Bacteria</taxon>
        <taxon>Bacillati</taxon>
        <taxon>Bacillota</taxon>
        <taxon>Clostridia</taxon>
        <taxon>Lachnospirales</taxon>
        <taxon>Lachnospiraceae</taxon>
        <taxon>Blautia</taxon>
    </lineage>
</organism>
<accession>A5ZN85</accession>
<dbReference type="HOGENOM" id="CLU_3325154_0_0_9"/>
<proteinExistence type="predicted"/>
<reference evidence="1 2" key="1">
    <citation type="submission" date="2007-03" db="EMBL/GenBank/DDBJ databases">
        <authorList>
            <person name="Fulton L."/>
            <person name="Clifton S."/>
            <person name="Fulton B."/>
            <person name="Xu J."/>
            <person name="Minx P."/>
            <person name="Pepin K.H."/>
            <person name="Johnson M."/>
            <person name="Thiruvilangam P."/>
            <person name="Bhonagiri V."/>
            <person name="Nash W.E."/>
            <person name="Mardis E.R."/>
            <person name="Wilson R.K."/>
        </authorList>
    </citation>
    <scope>NUCLEOTIDE SEQUENCE [LARGE SCALE GENOMIC DNA]</scope>
    <source>
        <strain evidence="1 2">ATCC 29174</strain>
    </source>
</reference>
<evidence type="ECO:0000313" key="2">
    <source>
        <dbReference type="Proteomes" id="UP000006002"/>
    </source>
</evidence>
<dbReference type="AlphaFoldDB" id="A5ZN85"/>
<reference evidence="1 2" key="2">
    <citation type="submission" date="2007-04" db="EMBL/GenBank/DDBJ databases">
        <title>Draft genome sequence of Ruminococcus obeum (ATCC 29174).</title>
        <authorList>
            <person name="Sudarsanam P."/>
            <person name="Ley R."/>
            <person name="Guruge J."/>
            <person name="Turnbaugh P.J."/>
            <person name="Mahowald M."/>
            <person name="Liep D."/>
            <person name="Gordon J."/>
        </authorList>
    </citation>
    <scope>NUCLEOTIDE SEQUENCE [LARGE SCALE GENOMIC DNA]</scope>
    <source>
        <strain evidence="1 2">ATCC 29174</strain>
    </source>
</reference>
<gene>
    <name evidence="1" type="ORF">RUMOBE_00452</name>
</gene>
<comment type="caution">
    <text evidence="1">The sequence shown here is derived from an EMBL/GenBank/DDBJ whole genome shotgun (WGS) entry which is preliminary data.</text>
</comment>
<protein>
    <submittedName>
        <fullName evidence="1">Uncharacterized protein</fullName>
    </submittedName>
</protein>
<name>A5ZN85_9FIRM</name>
<dbReference type="EMBL" id="AAVO02000001">
    <property type="protein sequence ID" value="EDM89329.1"/>
    <property type="molecule type" value="Genomic_DNA"/>
</dbReference>
<dbReference type="Proteomes" id="UP000006002">
    <property type="component" value="Unassembled WGS sequence"/>
</dbReference>